<accession>A0ABP0QKM3</accession>
<gene>
    <name evidence="2" type="ORF">SCF082_LOCUS41445</name>
</gene>
<evidence type="ECO:0000313" key="3">
    <source>
        <dbReference type="Proteomes" id="UP001642464"/>
    </source>
</evidence>
<evidence type="ECO:0000313" key="2">
    <source>
        <dbReference type="EMBL" id="CAK9087696.1"/>
    </source>
</evidence>
<feature type="region of interest" description="Disordered" evidence="1">
    <location>
        <begin position="1"/>
        <end position="56"/>
    </location>
</feature>
<dbReference type="EMBL" id="CAXAMM010039602">
    <property type="protein sequence ID" value="CAK9087696.1"/>
    <property type="molecule type" value="Genomic_DNA"/>
</dbReference>
<organism evidence="2 3">
    <name type="scientific">Durusdinium trenchii</name>
    <dbReference type="NCBI Taxonomy" id="1381693"/>
    <lineage>
        <taxon>Eukaryota</taxon>
        <taxon>Sar</taxon>
        <taxon>Alveolata</taxon>
        <taxon>Dinophyceae</taxon>
        <taxon>Suessiales</taxon>
        <taxon>Symbiodiniaceae</taxon>
        <taxon>Durusdinium</taxon>
    </lineage>
</organism>
<dbReference type="Proteomes" id="UP001642464">
    <property type="component" value="Unassembled WGS sequence"/>
</dbReference>
<sequence length="311" mass="34186">MAGSERAARKTPSPSSSSSSGISSALAAIPKSRFWPKAKPKEPKEKEEKESEEEFGHNLDPYQALGFLEHEQVFAKAKAQPEAIHAEPGYQPEAGYRLAGQIAAKARSAFRMEKARRDKPPVGSQTKPRWRAVWCHERCHKADAATLRAQLQVSISRFQGELVSQKTASKFKLWLEDDSSAGVVPEEKGEGGGFYVLLSDWRQLKPCLEILEEEGAAQPAAVILLCANVAKAQIWNKSRPPASFPLHMLQLDEEEAWVSQLEKIIGRLIAPSAPSDSAPVATSTSPAWDRSGDVCRGAQPLWYPATTRFSL</sequence>
<comment type="caution">
    <text evidence="2">The sequence shown here is derived from an EMBL/GenBank/DDBJ whole genome shotgun (WGS) entry which is preliminary data.</text>
</comment>
<feature type="compositionally biased region" description="Basic and acidic residues" evidence="1">
    <location>
        <begin position="39"/>
        <end position="56"/>
    </location>
</feature>
<protein>
    <submittedName>
        <fullName evidence="2">Uncharacterized protein</fullName>
    </submittedName>
</protein>
<keyword evidence="3" id="KW-1185">Reference proteome</keyword>
<proteinExistence type="predicted"/>
<feature type="compositionally biased region" description="Low complexity" evidence="1">
    <location>
        <begin position="12"/>
        <end position="24"/>
    </location>
</feature>
<name>A0ABP0QKM3_9DINO</name>
<evidence type="ECO:0000256" key="1">
    <source>
        <dbReference type="SAM" id="MobiDB-lite"/>
    </source>
</evidence>
<reference evidence="2 3" key="1">
    <citation type="submission" date="2024-02" db="EMBL/GenBank/DDBJ databases">
        <authorList>
            <person name="Chen Y."/>
            <person name="Shah S."/>
            <person name="Dougan E. K."/>
            <person name="Thang M."/>
            <person name="Chan C."/>
        </authorList>
    </citation>
    <scope>NUCLEOTIDE SEQUENCE [LARGE SCALE GENOMIC DNA]</scope>
</reference>